<dbReference type="InterPro" id="IPR029066">
    <property type="entry name" value="PLP-binding_barrel"/>
</dbReference>
<dbReference type="Gene3D" id="3.20.20.10">
    <property type="entry name" value="Alanine racemase"/>
    <property type="match status" value="1"/>
</dbReference>
<evidence type="ECO:0000256" key="1">
    <source>
        <dbReference type="ARBA" id="ARBA00022898"/>
    </source>
</evidence>
<keyword evidence="1" id="KW-0663">Pyridoxal phosphate</keyword>
<sequence>MQEAEAKFPPLRDAWPDLRLHIIGGVQTNKALAACRVADVIESLDRPSLADAIARAGDRLGRLPDMLVQVNTGAEPQKSGIALGEADTFIALCRARFGERLRGLMCIPPVEDDPRPHFATLARLARAHGLPTLSMGMSGDFEAAIAEGATLVRIGTAIFGPRPTSSPAAPD</sequence>
<dbReference type="InterPro" id="IPR011078">
    <property type="entry name" value="PyrdxlP_homeostasis"/>
</dbReference>
<dbReference type="Pfam" id="PF01168">
    <property type="entry name" value="Ala_racemase_N"/>
    <property type="match status" value="1"/>
</dbReference>
<organism evidence="4 5">
    <name type="scientific">Acidomonas methanolica NBRC 104435</name>
    <dbReference type="NCBI Taxonomy" id="1231351"/>
    <lineage>
        <taxon>Bacteria</taxon>
        <taxon>Pseudomonadati</taxon>
        <taxon>Pseudomonadota</taxon>
        <taxon>Alphaproteobacteria</taxon>
        <taxon>Acetobacterales</taxon>
        <taxon>Acetobacteraceae</taxon>
        <taxon>Acidomonas</taxon>
    </lineage>
</organism>
<accession>A0A023D0K2</accession>
<feature type="domain" description="Alanine racemase N-terminal" evidence="3">
    <location>
        <begin position="4"/>
        <end position="163"/>
    </location>
</feature>
<gene>
    <name evidence="4" type="ORF">Amme_005_051</name>
</gene>
<evidence type="ECO:0000313" key="4">
    <source>
        <dbReference type="EMBL" id="GAJ27663.1"/>
    </source>
</evidence>
<comment type="similarity">
    <text evidence="2">Belongs to the pyridoxal phosphate-binding protein YggS/PROSC family.</text>
</comment>
<evidence type="ECO:0000259" key="3">
    <source>
        <dbReference type="Pfam" id="PF01168"/>
    </source>
</evidence>
<proteinExistence type="inferred from homology"/>
<dbReference type="EMBL" id="BAND01000005">
    <property type="protein sequence ID" value="GAJ27663.1"/>
    <property type="molecule type" value="Genomic_DNA"/>
</dbReference>
<dbReference type="Proteomes" id="UP000019760">
    <property type="component" value="Unassembled WGS sequence"/>
</dbReference>
<evidence type="ECO:0000256" key="2">
    <source>
        <dbReference type="RuleBase" id="RU004514"/>
    </source>
</evidence>
<keyword evidence="5" id="KW-1185">Reference proteome</keyword>
<reference evidence="5" key="1">
    <citation type="journal article" date="2014" name="FEMS Microbiol. Lett.">
        <title>Draft Genomic DNA Sequence of the Facultatively Methylotrophic Bacterium Acidomonas methanolica type strain MB58.</title>
        <authorList>
            <person name="Higashiura N."/>
            <person name="Hadano H."/>
            <person name="Hirakawa H."/>
            <person name="Matsutani M."/>
            <person name="Takabe S."/>
            <person name="Matsushita K."/>
            <person name="Azuma Y."/>
        </authorList>
    </citation>
    <scope>NUCLEOTIDE SEQUENCE [LARGE SCALE GENOMIC DNA]</scope>
    <source>
        <strain evidence="5">MB58</strain>
    </source>
</reference>
<evidence type="ECO:0000313" key="5">
    <source>
        <dbReference type="Proteomes" id="UP000019760"/>
    </source>
</evidence>
<reference evidence="4 5" key="2">
    <citation type="journal article" date="2014" name="FEMS Microbiol. Lett.">
        <title>Draft genomic DNA sequence of the facultatively methylotrophic bacterium Acidomonas methanolica type strain MB58.</title>
        <authorList>
            <person name="Higashiura N."/>
            <person name="Hadano H."/>
            <person name="Hirakawa H."/>
            <person name="Matsutani M."/>
            <person name="Takabe S."/>
            <person name="Matsushita K."/>
            <person name="Azuma Y."/>
        </authorList>
    </citation>
    <scope>NUCLEOTIDE SEQUENCE [LARGE SCALE GENOMIC DNA]</scope>
    <source>
        <strain evidence="4 5">MB58</strain>
    </source>
</reference>
<protein>
    <submittedName>
        <fullName evidence="4">Alanine racemase</fullName>
    </submittedName>
</protein>
<dbReference type="PANTHER" id="PTHR10146">
    <property type="entry name" value="PROLINE SYNTHETASE CO-TRANSCRIBED BACTERIAL HOMOLOG PROTEIN"/>
    <property type="match status" value="1"/>
</dbReference>
<dbReference type="AlphaFoldDB" id="A0A023D0K2"/>
<dbReference type="CDD" id="cd00635">
    <property type="entry name" value="PLPDE_III_YBL036c_like"/>
    <property type="match status" value="1"/>
</dbReference>
<comment type="caution">
    <text evidence="4">The sequence shown here is derived from an EMBL/GenBank/DDBJ whole genome shotgun (WGS) entry which is preliminary data.</text>
</comment>
<dbReference type="NCBIfam" id="TIGR00044">
    <property type="entry name" value="YggS family pyridoxal phosphate-dependent enzyme"/>
    <property type="match status" value="1"/>
</dbReference>
<name>A0A023D0K2_ACIMT</name>
<dbReference type="SUPFAM" id="SSF51419">
    <property type="entry name" value="PLP-binding barrel"/>
    <property type="match status" value="1"/>
</dbReference>
<dbReference type="InterPro" id="IPR001608">
    <property type="entry name" value="Ala_racemase_N"/>
</dbReference>
<dbReference type="GO" id="GO:0030170">
    <property type="term" value="F:pyridoxal phosphate binding"/>
    <property type="evidence" value="ECO:0007669"/>
    <property type="project" value="InterPro"/>
</dbReference>
<dbReference type="PANTHER" id="PTHR10146:SF14">
    <property type="entry name" value="PYRIDOXAL PHOSPHATE HOMEOSTASIS PROTEIN"/>
    <property type="match status" value="1"/>
</dbReference>